<dbReference type="PANTHER" id="PTHR11439:SF467">
    <property type="entry name" value="INTEGRASE CATALYTIC DOMAIN-CONTAINING PROTEIN"/>
    <property type="match status" value="1"/>
</dbReference>
<dbReference type="InterPro" id="IPR043502">
    <property type="entry name" value="DNA/RNA_pol_sf"/>
</dbReference>
<dbReference type="PANTHER" id="PTHR11439">
    <property type="entry name" value="GAG-POL-RELATED RETROTRANSPOSON"/>
    <property type="match status" value="1"/>
</dbReference>
<sequence>MDVKTTFLNGNLEEEVYMKQPKGFSSKDGEHLFGFVENVMDQCIYQKASEVKICFLILYVDDILLATDDKGMLHEGDKFNLNQCSKNEFEMEQMKNIPYASIVGSLMYTQVYSRLDIVFVVGMFGRYESNLGYIFMFTGGAISWRSVKQSLTATSTMEAEFASCFEVTLLGVWLKSFISRLRLKDSISRPLVIYCDNSVAIFMAKNNKSRSQSKHIDFKYLAIRERVKEKKVVIEHINTKHMLVDPLTKGMPPYKFKDHVVILGLVPTL</sequence>
<proteinExistence type="predicted"/>
<dbReference type="EMBL" id="JAHUZN010000010">
    <property type="protein sequence ID" value="KAG8481549.1"/>
    <property type="molecule type" value="Genomic_DNA"/>
</dbReference>
<comment type="caution">
    <text evidence="1">The sequence shown here is derived from an EMBL/GenBank/DDBJ whole genome shotgun (WGS) entry which is preliminary data.</text>
</comment>
<evidence type="ECO:0008006" key="3">
    <source>
        <dbReference type="Google" id="ProtNLM"/>
    </source>
</evidence>
<evidence type="ECO:0000313" key="1">
    <source>
        <dbReference type="EMBL" id="KAG8481549.1"/>
    </source>
</evidence>
<dbReference type="OrthoDB" id="994562at2759"/>
<dbReference type="CDD" id="cd09272">
    <property type="entry name" value="RNase_HI_RT_Ty1"/>
    <property type="match status" value="1"/>
</dbReference>
<dbReference type="Proteomes" id="UP000701853">
    <property type="component" value="Chromosome 10"/>
</dbReference>
<organism evidence="1 2">
    <name type="scientific">Gossypium anomalum</name>
    <dbReference type="NCBI Taxonomy" id="47600"/>
    <lineage>
        <taxon>Eukaryota</taxon>
        <taxon>Viridiplantae</taxon>
        <taxon>Streptophyta</taxon>
        <taxon>Embryophyta</taxon>
        <taxon>Tracheophyta</taxon>
        <taxon>Spermatophyta</taxon>
        <taxon>Magnoliopsida</taxon>
        <taxon>eudicotyledons</taxon>
        <taxon>Gunneridae</taxon>
        <taxon>Pentapetalae</taxon>
        <taxon>rosids</taxon>
        <taxon>malvids</taxon>
        <taxon>Malvales</taxon>
        <taxon>Malvaceae</taxon>
        <taxon>Malvoideae</taxon>
        <taxon>Gossypium</taxon>
    </lineage>
</organism>
<reference evidence="1 2" key="1">
    <citation type="journal article" date="2021" name="bioRxiv">
        <title>The Gossypium anomalum genome as a resource for cotton improvement and evolutionary analysis of hybrid incompatibility.</title>
        <authorList>
            <person name="Grover C.E."/>
            <person name="Yuan D."/>
            <person name="Arick M.A."/>
            <person name="Miller E.R."/>
            <person name="Hu G."/>
            <person name="Peterson D.G."/>
            <person name="Wendel J.F."/>
            <person name="Udall J.A."/>
        </authorList>
    </citation>
    <scope>NUCLEOTIDE SEQUENCE [LARGE SCALE GENOMIC DNA]</scope>
    <source>
        <strain evidence="1">JFW-Udall</strain>
        <tissue evidence="1">Leaf</tissue>
    </source>
</reference>
<protein>
    <recommendedName>
        <fullName evidence="3">Reverse transcriptase Ty1/copia-type domain-containing protein</fullName>
    </recommendedName>
</protein>
<evidence type="ECO:0000313" key="2">
    <source>
        <dbReference type="Proteomes" id="UP000701853"/>
    </source>
</evidence>
<gene>
    <name evidence="1" type="ORF">CXB51_026387</name>
</gene>
<dbReference type="SUPFAM" id="SSF56672">
    <property type="entry name" value="DNA/RNA polymerases"/>
    <property type="match status" value="1"/>
</dbReference>
<keyword evidence="2" id="KW-1185">Reference proteome</keyword>
<dbReference type="AlphaFoldDB" id="A0A8J5Z560"/>
<name>A0A8J5Z560_9ROSI</name>
<accession>A0A8J5Z560</accession>